<sequence>MSIIIGLMAAMFIIRLAYLKLSIANEKALRKNGAKEYGVGVSKAITVLHIIIYFSSVTEAILTKASFNFVSVIGLSLMIFSVFMLHTVTRLLGRIWTVKLMVDKNHQFVDHWLFRVVKHPNYFLNIAPELLGVTLLCHAKYTALFVLPIYAFVIYLRIREENLLLKTIIIPNGIKKSRVY</sequence>
<evidence type="ECO:0000256" key="5">
    <source>
        <dbReference type="SAM" id="Phobius"/>
    </source>
</evidence>
<dbReference type="RefSeq" id="WP_000022339.1">
    <property type="nucleotide sequence ID" value="NZ_AP018935.1"/>
</dbReference>
<dbReference type="AlphaFoldDB" id="A0A0E1EF39"/>
<evidence type="ECO:0000256" key="4">
    <source>
        <dbReference type="ARBA" id="ARBA00023136"/>
    </source>
</evidence>
<dbReference type="KEGG" id="sage:EN72_01685"/>
<dbReference type="EMBL" id="MAWT01000045">
    <property type="protein sequence ID" value="OCM70613.1"/>
    <property type="molecule type" value="Genomic_DNA"/>
</dbReference>
<feature type="transmembrane region" description="Helical" evidence="5">
    <location>
        <begin position="69"/>
        <end position="88"/>
    </location>
</feature>
<name>A0A0E1EF39_STRAG</name>
<feature type="transmembrane region" description="Helical" evidence="5">
    <location>
        <begin position="130"/>
        <end position="156"/>
    </location>
</feature>
<gene>
    <name evidence="7" type="ORF">AX245_06780</name>
    <name evidence="8" type="ORF">C4618_03390</name>
    <name evidence="6" type="ORF">WA45_03720</name>
</gene>
<evidence type="ECO:0000313" key="9">
    <source>
        <dbReference type="Proteomes" id="UP000035174"/>
    </source>
</evidence>
<proteinExistence type="predicted"/>
<keyword evidence="4 5" id="KW-0472">Membrane</keyword>
<protein>
    <submittedName>
        <fullName evidence="6">Membrane protein</fullName>
    </submittedName>
</protein>
<dbReference type="GO" id="GO:0016020">
    <property type="term" value="C:membrane"/>
    <property type="evidence" value="ECO:0007669"/>
    <property type="project" value="UniProtKB-SubCell"/>
</dbReference>
<dbReference type="Gene3D" id="1.20.120.1630">
    <property type="match status" value="1"/>
</dbReference>
<dbReference type="Proteomes" id="UP000035174">
    <property type="component" value="Unassembled WGS sequence"/>
</dbReference>
<dbReference type="EMBL" id="QHGZ01000091">
    <property type="protein sequence ID" value="RDY85203.1"/>
    <property type="molecule type" value="Genomic_DNA"/>
</dbReference>
<reference evidence="6 9" key="1">
    <citation type="journal article" date="2015" name="PLoS ONE">
        <title>Genomic analysis reveals the molecular basis for capsule loss in the group B streptococcus population.</title>
        <authorList>
            <consortium name="DEVANI Consortium"/>
            <person name="Rosini R."/>
            <person name="Campisi E."/>
            <person name="De Chiara M."/>
            <person name="Tettelin H."/>
            <person name="Rinaudo D."/>
            <person name="Toniolo C."/>
            <person name="Metruccio M."/>
            <person name="Guidotti S."/>
            <person name="Sorensen U.B."/>
            <person name="Kilian M."/>
            <person name="Ramirez M."/>
            <person name="Janulczyk R."/>
            <person name="Donati C."/>
            <person name="Grandi G."/>
            <person name="Margarit I."/>
        </authorList>
    </citation>
    <scope>NUCLEOTIDE SEQUENCE [LARGE SCALE GENOMIC DNA]</scope>
    <source>
        <strain evidence="6 9">ES-PW-063</strain>
    </source>
</reference>
<reference evidence="7 10" key="2">
    <citation type="journal article" date="2016" name="Sci. Rep.">
        <title>Serotype IV Streptococcus agalactiae ST-452 has arisen from large genomic recombination events between CC23 and the hypervirulent CC17 lineages.</title>
        <authorList>
            <person name="Campisi E."/>
            <person name="Rinaudo C.D."/>
            <person name="Donati C."/>
            <person name="Barucco M."/>
            <person name="Torricelli G."/>
            <person name="Edwards M.S."/>
            <person name="Baker C.J."/>
            <person name="Margarit I."/>
            <person name="Rosini R."/>
        </authorList>
    </citation>
    <scope>NUCLEOTIDE SEQUENCE [LARGE SCALE GENOMIC DNA]</scope>
    <source>
        <strain evidence="7 10">CZ-PW-140</strain>
    </source>
</reference>
<comment type="caution">
    <text evidence="8">The sequence shown here is derived from an EMBL/GenBank/DDBJ whole genome shotgun (WGS) entry which is preliminary data.</text>
</comment>
<dbReference type="Proteomes" id="UP000256718">
    <property type="component" value="Unassembled WGS sequence"/>
</dbReference>
<dbReference type="Proteomes" id="UP000093122">
    <property type="component" value="Unassembled WGS sequence"/>
</dbReference>
<keyword evidence="2 5" id="KW-0812">Transmembrane</keyword>
<keyword evidence="3 5" id="KW-1133">Transmembrane helix</keyword>
<evidence type="ECO:0000313" key="10">
    <source>
        <dbReference type="Proteomes" id="UP000093122"/>
    </source>
</evidence>
<organism evidence="8 11">
    <name type="scientific">Streptococcus agalactiae</name>
    <dbReference type="NCBI Taxonomy" id="1311"/>
    <lineage>
        <taxon>Bacteria</taxon>
        <taxon>Bacillati</taxon>
        <taxon>Bacillota</taxon>
        <taxon>Bacilli</taxon>
        <taxon>Lactobacillales</taxon>
        <taxon>Streptococcaceae</taxon>
        <taxon>Streptococcus</taxon>
    </lineage>
</organism>
<dbReference type="PANTHER" id="PTHR43847:SF1">
    <property type="entry name" value="BLL3993 PROTEIN"/>
    <property type="match status" value="1"/>
</dbReference>
<accession>A0A0E1EF39</accession>
<comment type="subcellular location">
    <subcellularLocation>
        <location evidence="1">Membrane</location>
        <topology evidence="1">Multi-pass membrane protein</topology>
    </subcellularLocation>
</comment>
<dbReference type="Pfam" id="PF04140">
    <property type="entry name" value="ICMT"/>
    <property type="match status" value="1"/>
</dbReference>
<evidence type="ECO:0000256" key="1">
    <source>
        <dbReference type="ARBA" id="ARBA00004141"/>
    </source>
</evidence>
<evidence type="ECO:0000313" key="6">
    <source>
        <dbReference type="EMBL" id="KLJ30234.1"/>
    </source>
</evidence>
<evidence type="ECO:0000313" key="11">
    <source>
        <dbReference type="Proteomes" id="UP000256718"/>
    </source>
</evidence>
<dbReference type="InterPro" id="IPR052527">
    <property type="entry name" value="Metal_cation-efflux_comp"/>
</dbReference>
<dbReference type="GO" id="GO:0004671">
    <property type="term" value="F:protein C-terminal S-isoprenylcysteine carboxyl O-methyltransferase activity"/>
    <property type="evidence" value="ECO:0007669"/>
    <property type="project" value="InterPro"/>
</dbReference>
<evidence type="ECO:0000313" key="8">
    <source>
        <dbReference type="EMBL" id="RDY85203.1"/>
    </source>
</evidence>
<dbReference type="InterPro" id="IPR007269">
    <property type="entry name" value="ICMT_MeTrfase"/>
</dbReference>
<feature type="transmembrane region" description="Helical" evidence="5">
    <location>
        <begin position="43"/>
        <end position="62"/>
    </location>
</feature>
<reference evidence="8 11" key="3">
    <citation type="journal article" date="2018" name="Emerg. Microbes Infect.">
        <title>Phenotypic and molecular analysis of nontypeable Group B streptococci: identification of cps2a and hybrid cps2a/cps5 Group B streptococcal capsule gene clusters.</title>
        <authorList>
            <person name="Alhhazmi A."/>
            <person name="Tyrrell G.J."/>
        </authorList>
    </citation>
    <scope>NUCLEOTIDE SEQUENCE [LARGE SCALE GENOMIC DNA]</scope>
    <source>
        <strain evidence="8 11">PLGBS17</strain>
    </source>
</reference>
<dbReference type="EMBL" id="LCVB01000019">
    <property type="protein sequence ID" value="KLJ30234.1"/>
    <property type="molecule type" value="Genomic_DNA"/>
</dbReference>
<evidence type="ECO:0000313" key="7">
    <source>
        <dbReference type="EMBL" id="OCM70613.1"/>
    </source>
</evidence>
<evidence type="ECO:0000256" key="3">
    <source>
        <dbReference type="ARBA" id="ARBA00022989"/>
    </source>
</evidence>
<dbReference type="PANTHER" id="PTHR43847">
    <property type="entry name" value="BLL3993 PROTEIN"/>
    <property type="match status" value="1"/>
</dbReference>
<dbReference type="OMA" id="DHRIETS"/>
<evidence type="ECO:0000256" key="2">
    <source>
        <dbReference type="ARBA" id="ARBA00022692"/>
    </source>
</evidence>